<dbReference type="Proteomes" id="UP000297983">
    <property type="component" value="Unassembled WGS sequence"/>
</dbReference>
<feature type="binding site" evidence="5">
    <location>
        <position position="236"/>
    </location>
    <ligand>
        <name>a divalent metal cation</name>
        <dbReference type="ChEBI" id="CHEBI:60240"/>
        <label>1</label>
    </ligand>
</feature>
<organism evidence="6 7">
    <name type="scientific">Cryobacterium gelidum</name>
    <dbReference type="NCBI Taxonomy" id="1259164"/>
    <lineage>
        <taxon>Bacteria</taxon>
        <taxon>Bacillati</taxon>
        <taxon>Actinomycetota</taxon>
        <taxon>Actinomycetes</taxon>
        <taxon>Micrococcales</taxon>
        <taxon>Microbacteriaceae</taxon>
        <taxon>Cryobacterium</taxon>
    </lineage>
</organism>
<dbReference type="PANTHER" id="PTHR13799:SF14">
    <property type="entry name" value="GTP CYCLOHYDROLASE 1 TYPE 2 HOMOLOG"/>
    <property type="match status" value="1"/>
</dbReference>
<name>A0A4R9AZ65_9MICO</name>
<evidence type="ECO:0000256" key="1">
    <source>
        <dbReference type="ARBA" id="ARBA00006964"/>
    </source>
</evidence>
<keyword evidence="7" id="KW-1185">Reference proteome</keyword>
<feature type="binding site" evidence="5">
    <location>
        <position position="66"/>
    </location>
    <ligand>
        <name>a divalent metal cation</name>
        <dbReference type="ChEBI" id="CHEBI:60240"/>
        <label>1</label>
    </ligand>
</feature>
<dbReference type="PANTHER" id="PTHR13799">
    <property type="entry name" value="NGG1 INTERACTING FACTOR 3"/>
    <property type="match status" value="1"/>
</dbReference>
<dbReference type="SUPFAM" id="SSF102705">
    <property type="entry name" value="NIF3 (NGG1p interacting factor 3)-like"/>
    <property type="match status" value="1"/>
</dbReference>
<feature type="binding site" evidence="5">
    <location>
        <position position="232"/>
    </location>
    <ligand>
        <name>a divalent metal cation</name>
        <dbReference type="ChEBI" id="CHEBI:60240"/>
        <label>1</label>
    </ligand>
</feature>
<dbReference type="EMBL" id="SOHL01000005">
    <property type="protein sequence ID" value="TFD73109.1"/>
    <property type="molecule type" value="Genomic_DNA"/>
</dbReference>
<protein>
    <recommendedName>
        <fullName evidence="3">GTP cyclohydrolase 1 type 2 homolog</fullName>
    </recommendedName>
</protein>
<dbReference type="Pfam" id="PF01784">
    <property type="entry name" value="DUF34_NIF3"/>
    <property type="match status" value="1"/>
</dbReference>
<dbReference type="GO" id="GO:0005737">
    <property type="term" value="C:cytoplasm"/>
    <property type="evidence" value="ECO:0007669"/>
    <property type="project" value="TreeGrafter"/>
</dbReference>
<feature type="binding site" evidence="5">
    <location>
        <position position="105"/>
    </location>
    <ligand>
        <name>a divalent metal cation</name>
        <dbReference type="ChEBI" id="CHEBI:60240"/>
        <label>1</label>
    </ligand>
</feature>
<dbReference type="RefSeq" id="WP_134550575.1">
    <property type="nucleotide sequence ID" value="NZ_SOHL01000005.1"/>
</dbReference>
<proteinExistence type="inferred from homology"/>
<evidence type="ECO:0000313" key="7">
    <source>
        <dbReference type="Proteomes" id="UP000297983"/>
    </source>
</evidence>
<comment type="caution">
    <text evidence="6">The sequence shown here is derived from an EMBL/GenBank/DDBJ whole genome shotgun (WGS) entry which is preliminary data.</text>
</comment>
<evidence type="ECO:0000256" key="4">
    <source>
        <dbReference type="ARBA" id="ARBA00022723"/>
    </source>
</evidence>
<dbReference type="FunFam" id="3.40.1390.30:FF:000001">
    <property type="entry name" value="GTP cyclohydrolase 1 type 2"/>
    <property type="match status" value="1"/>
</dbReference>
<dbReference type="InterPro" id="IPR002678">
    <property type="entry name" value="DUF34/NIF3"/>
</dbReference>
<evidence type="ECO:0000256" key="3">
    <source>
        <dbReference type="ARBA" id="ARBA00022112"/>
    </source>
</evidence>
<gene>
    <name evidence="6" type="ORF">E3T50_03295</name>
</gene>
<dbReference type="AlphaFoldDB" id="A0A4R9AZ65"/>
<dbReference type="NCBIfam" id="TIGR00486">
    <property type="entry name" value="YbgI_SA1388"/>
    <property type="match status" value="1"/>
</dbReference>
<feature type="binding site" evidence="5">
    <location>
        <position position="67"/>
    </location>
    <ligand>
        <name>a divalent metal cation</name>
        <dbReference type="ChEBI" id="CHEBI:60240"/>
        <label>1</label>
    </ligand>
</feature>
<keyword evidence="4 5" id="KW-0479">Metal-binding</keyword>
<evidence type="ECO:0000256" key="5">
    <source>
        <dbReference type="PIRSR" id="PIRSR602678-1"/>
    </source>
</evidence>
<comment type="subunit">
    <text evidence="2">Homohexamer.</text>
</comment>
<dbReference type="GO" id="GO:0046872">
    <property type="term" value="F:metal ion binding"/>
    <property type="evidence" value="ECO:0007669"/>
    <property type="project" value="UniProtKB-KW"/>
</dbReference>
<evidence type="ECO:0000313" key="6">
    <source>
        <dbReference type="EMBL" id="TFD73109.1"/>
    </source>
</evidence>
<evidence type="ECO:0000256" key="2">
    <source>
        <dbReference type="ARBA" id="ARBA00011643"/>
    </source>
</evidence>
<accession>A0A4R9AZ65</accession>
<dbReference type="Gene3D" id="3.40.1390.30">
    <property type="entry name" value="NIF3 (NGG1p interacting factor 3)-like"/>
    <property type="match status" value="2"/>
</dbReference>
<dbReference type="InterPro" id="IPR036069">
    <property type="entry name" value="DUF34/NIF3_sf"/>
</dbReference>
<reference evidence="6 7" key="1">
    <citation type="submission" date="2019-03" db="EMBL/GenBank/DDBJ databases">
        <title>Genomics of glacier-inhabiting Cryobacterium strains.</title>
        <authorList>
            <person name="Liu Q."/>
            <person name="Xin Y.-H."/>
        </authorList>
    </citation>
    <scope>NUCLEOTIDE SEQUENCE [LARGE SCALE GENOMIC DNA]</scope>
    <source>
        <strain evidence="6 7">Hz16</strain>
    </source>
</reference>
<comment type="similarity">
    <text evidence="1">Belongs to the GTP cyclohydrolase I type 2/NIF3 family.</text>
</comment>
<sequence>MPFSLADVTRVAHTLWPLDGAEDWDSPGLISGDPSQPIRTIHLAVDAVALTVDEAIASGSDLLLTHHPLLLRGITSVAEDRYKGALLSRLIRAECALLAAHTNADVVADGVSDIIATRLGLLDTAPITNSAAPGTGIGRVGRLAHSTTLGHLAHTLLALLPATASGVRVAGDYSTPVTTVALCGGAGDSLLRQPKVRMADVFITSDLRHHPASEAREQALCSGGPALMDVSHWASEWLWLEPAAAQLREALPGMMVTVSELNTDPWDFAVVH</sequence>